<evidence type="ECO:0000256" key="12">
    <source>
        <dbReference type="ARBA" id="ARBA00033211"/>
    </source>
</evidence>
<keyword evidence="9" id="KW-0793">Thylakoid</keyword>
<keyword evidence="6 13" id="KW-0479">Metal-binding</keyword>
<feature type="chain" id="PRO_5020032032" description="Cytochrome c-553" evidence="14">
    <location>
        <begin position="25"/>
        <end position="113"/>
    </location>
</feature>
<dbReference type="InterPro" id="IPR023655">
    <property type="entry name" value="Cyt_C6"/>
</dbReference>
<evidence type="ECO:0000259" key="15">
    <source>
        <dbReference type="PROSITE" id="PS51007"/>
    </source>
</evidence>
<dbReference type="EMBL" id="MK814699">
    <property type="protein sequence ID" value="QCI07694.1"/>
    <property type="molecule type" value="Genomic_DNA"/>
</dbReference>
<protein>
    <recommendedName>
        <fullName evidence="12">Cytochrome c-553</fullName>
    </recommendedName>
    <alternativeName>
        <fullName evidence="11">Cytochrome c553</fullName>
    </alternativeName>
    <alternativeName>
        <fullName evidence="10">Soluble cytochrome f</fullName>
    </alternativeName>
</protein>
<reference evidence="16" key="2">
    <citation type="submission" date="2019-04" db="EMBL/GenBank/DDBJ databases">
        <authorList>
            <person name="Pasella M."/>
        </authorList>
    </citation>
    <scope>NUCLEOTIDE SEQUENCE</scope>
    <source>
        <strain evidence="16">PD2930</strain>
    </source>
</reference>
<proteinExistence type="inferred from homology"/>
<evidence type="ECO:0000256" key="1">
    <source>
        <dbReference type="ARBA" id="ARBA00002347"/>
    </source>
</evidence>
<keyword evidence="14" id="KW-0732">Signal</keyword>
<sequence length="113" mass="12434">MRSLLRLLILFQLLLLFNIQIVMAEDIDLSAGEQIFSQNCIGCHAGGNNVISTTKTLKQDALDENKINTVEAITRQVTNGNPAGMPAFGERLSEEDIKNVASYVLNQAKIGWD</sequence>
<organism evidence="16">
    <name type="scientific">Nitophyllum punctatum</name>
    <dbReference type="NCBI Taxonomy" id="158729"/>
    <lineage>
        <taxon>Eukaryota</taxon>
        <taxon>Rhodophyta</taxon>
        <taxon>Florideophyceae</taxon>
        <taxon>Rhodymeniophycidae</taxon>
        <taxon>Ceramiales</taxon>
        <taxon>Delesseriaceae</taxon>
        <taxon>Nitophylloideae</taxon>
        <taxon>Nitophyllum</taxon>
    </lineage>
</organism>
<keyword evidence="7" id="KW-0249">Electron transport</keyword>
<evidence type="ECO:0000256" key="7">
    <source>
        <dbReference type="ARBA" id="ARBA00022982"/>
    </source>
</evidence>
<dbReference type="InterPro" id="IPR008168">
    <property type="entry name" value="Cyt_C_IC"/>
</dbReference>
<reference evidence="16" key="1">
    <citation type="journal article" date="2019" name="Mol. Phylogenet. Evol.">
        <title>Morphological evolution and classification of the red algal order Ceramiales inferred using plastid phylogenomics.</title>
        <authorList>
            <person name="Diaz-Tapia P."/>
            <person name="Pasella M.M."/>
            <person name="Verbruggen H."/>
            <person name="Maggs C.A."/>
        </authorList>
    </citation>
    <scope>NUCLEOTIDE SEQUENCE</scope>
    <source>
        <strain evidence="16">PD2930</strain>
    </source>
</reference>
<dbReference type="GO" id="GO:0005506">
    <property type="term" value="F:iron ion binding"/>
    <property type="evidence" value="ECO:0007669"/>
    <property type="project" value="InterPro"/>
</dbReference>
<gene>
    <name evidence="16" type="primary">petJ</name>
</gene>
<dbReference type="SUPFAM" id="SSF46626">
    <property type="entry name" value="Cytochrome c"/>
    <property type="match status" value="1"/>
</dbReference>
<keyword evidence="4" id="KW-0813">Transport</keyword>
<keyword evidence="8 13" id="KW-0408">Iron</keyword>
<evidence type="ECO:0000256" key="14">
    <source>
        <dbReference type="SAM" id="SignalP"/>
    </source>
</evidence>
<evidence type="ECO:0000256" key="5">
    <source>
        <dbReference type="ARBA" id="ARBA00022617"/>
    </source>
</evidence>
<dbReference type="PANTHER" id="PTHR34688">
    <property type="entry name" value="CYTOCHROME C6, CHLOROPLASTIC"/>
    <property type="match status" value="1"/>
</dbReference>
<dbReference type="GO" id="GO:0009055">
    <property type="term" value="F:electron transfer activity"/>
    <property type="evidence" value="ECO:0007669"/>
    <property type="project" value="InterPro"/>
</dbReference>
<keyword evidence="16" id="KW-0934">Plastid</keyword>
<geneLocation type="plastid" evidence="16"/>
<evidence type="ECO:0000256" key="8">
    <source>
        <dbReference type="ARBA" id="ARBA00023004"/>
    </source>
</evidence>
<comment type="subcellular location">
    <subcellularLocation>
        <location evidence="2">Plastid</location>
        <location evidence="2">Chloroplast thylakoid lumen</location>
    </subcellularLocation>
</comment>
<dbReference type="PRINTS" id="PR00605">
    <property type="entry name" value="CYTCHROMECIC"/>
</dbReference>
<evidence type="ECO:0000256" key="11">
    <source>
        <dbReference type="ARBA" id="ARBA00031247"/>
    </source>
</evidence>
<evidence type="ECO:0000256" key="3">
    <source>
        <dbReference type="ARBA" id="ARBA00009650"/>
    </source>
</evidence>
<dbReference type="Gene3D" id="1.10.760.10">
    <property type="entry name" value="Cytochrome c-like domain"/>
    <property type="match status" value="1"/>
</dbReference>
<evidence type="ECO:0000256" key="10">
    <source>
        <dbReference type="ARBA" id="ARBA00030448"/>
    </source>
</evidence>
<dbReference type="GO" id="GO:0009543">
    <property type="term" value="C:chloroplast thylakoid lumen"/>
    <property type="evidence" value="ECO:0007669"/>
    <property type="project" value="UniProtKB-SubCell"/>
</dbReference>
<dbReference type="GO" id="GO:0020037">
    <property type="term" value="F:heme binding"/>
    <property type="evidence" value="ECO:0007669"/>
    <property type="project" value="InterPro"/>
</dbReference>
<dbReference type="AlphaFoldDB" id="A0A4D6WV20"/>
<dbReference type="InterPro" id="IPR009056">
    <property type="entry name" value="Cyt_c-like_dom"/>
</dbReference>
<dbReference type="PROSITE" id="PS51007">
    <property type="entry name" value="CYTC"/>
    <property type="match status" value="1"/>
</dbReference>
<accession>A0A4D6WV20</accession>
<evidence type="ECO:0000256" key="2">
    <source>
        <dbReference type="ARBA" id="ARBA00004456"/>
    </source>
</evidence>
<dbReference type="InterPro" id="IPR036909">
    <property type="entry name" value="Cyt_c-like_dom_sf"/>
</dbReference>
<keyword evidence="5 13" id="KW-0349">Heme</keyword>
<comment type="function">
    <text evidence="1">Functions as an electron carrier between membrane-bound cytochrome b6-f and photosystem I in oxygenic photosynthesis.</text>
</comment>
<name>A0A4D6WV20_9FLOR</name>
<evidence type="ECO:0000313" key="16">
    <source>
        <dbReference type="EMBL" id="QCI07694.1"/>
    </source>
</evidence>
<dbReference type="Pfam" id="PF13442">
    <property type="entry name" value="Cytochrome_CBB3"/>
    <property type="match status" value="1"/>
</dbReference>
<evidence type="ECO:0000256" key="13">
    <source>
        <dbReference type="PROSITE-ProRule" id="PRU00433"/>
    </source>
</evidence>
<evidence type="ECO:0000256" key="9">
    <source>
        <dbReference type="ARBA" id="ARBA00023078"/>
    </source>
</evidence>
<evidence type="ECO:0000256" key="4">
    <source>
        <dbReference type="ARBA" id="ARBA00022448"/>
    </source>
</evidence>
<dbReference type="PANTHER" id="PTHR34688:SF2">
    <property type="entry name" value="CYTOCHROME C6, CHLOROPLASTIC"/>
    <property type="match status" value="1"/>
</dbReference>
<feature type="signal peptide" evidence="14">
    <location>
        <begin position="1"/>
        <end position="24"/>
    </location>
</feature>
<evidence type="ECO:0000256" key="6">
    <source>
        <dbReference type="ARBA" id="ARBA00022723"/>
    </source>
</evidence>
<feature type="domain" description="Cytochrome c" evidence="15">
    <location>
        <begin position="27"/>
        <end position="108"/>
    </location>
</feature>
<comment type="similarity">
    <text evidence="3">Belongs to the cytochrome c family. PetJ subfamily.</text>
</comment>